<dbReference type="InterPro" id="IPR009057">
    <property type="entry name" value="Homeodomain-like_sf"/>
</dbReference>
<dbReference type="PANTHER" id="PTHR30055:SF239">
    <property type="entry name" value="TRANSCRIPTIONAL REGULATORY PROTEIN"/>
    <property type="match status" value="1"/>
</dbReference>
<protein>
    <submittedName>
        <fullName evidence="4">TetR family transcriptional regulator</fullName>
    </submittedName>
</protein>
<keyword evidence="5" id="KW-1185">Reference proteome</keyword>
<reference evidence="4 5" key="1">
    <citation type="submission" date="2019-10" db="EMBL/GenBank/DDBJ databases">
        <title>Cardiobacteriales fam. a chemoheterotrophic member of the order Cardiobacteriales, and proposal of Cardiobacteriales fam. nov.</title>
        <authorList>
            <person name="Wang C."/>
        </authorList>
    </citation>
    <scope>NUCLEOTIDE SEQUENCE [LARGE SCALE GENOMIC DNA]</scope>
    <source>
        <strain evidence="4 5">ML27</strain>
    </source>
</reference>
<dbReference type="Pfam" id="PF00440">
    <property type="entry name" value="TetR_N"/>
    <property type="match status" value="1"/>
</dbReference>
<proteinExistence type="predicted"/>
<dbReference type="PROSITE" id="PS50977">
    <property type="entry name" value="HTH_TETR_2"/>
    <property type="match status" value="1"/>
</dbReference>
<name>A0A6N7EVW2_9GAMM</name>
<dbReference type="PANTHER" id="PTHR30055">
    <property type="entry name" value="HTH-TYPE TRANSCRIPTIONAL REGULATOR RUTR"/>
    <property type="match status" value="1"/>
</dbReference>
<dbReference type="GO" id="GO:0000976">
    <property type="term" value="F:transcription cis-regulatory region binding"/>
    <property type="evidence" value="ECO:0007669"/>
    <property type="project" value="TreeGrafter"/>
</dbReference>
<dbReference type="InterPro" id="IPR050109">
    <property type="entry name" value="HTH-type_TetR-like_transc_reg"/>
</dbReference>
<organism evidence="4 5">
    <name type="scientific">Ostreibacterium oceani</name>
    <dbReference type="NCBI Taxonomy" id="2654998"/>
    <lineage>
        <taxon>Bacteria</taxon>
        <taxon>Pseudomonadati</taxon>
        <taxon>Pseudomonadota</taxon>
        <taxon>Gammaproteobacteria</taxon>
        <taxon>Cardiobacteriales</taxon>
        <taxon>Ostreibacteriaceae</taxon>
        <taxon>Ostreibacterium</taxon>
    </lineage>
</organism>
<dbReference type="EMBL" id="WHNW01000004">
    <property type="protein sequence ID" value="MPV86033.1"/>
    <property type="molecule type" value="Genomic_DNA"/>
</dbReference>
<accession>A0A6N7EVW2</accession>
<sequence length="213" mass="23906">MNNDLSTSPASKTWSSKNQGSPAIWLQAAYELIIEQGVDAVKIMTLAKRLRMTRTSFYWHFADREALLQAIITRWEAQNTGNLIRQTQKPAGNICQAILNVFDCWLDDALFDAPLDLAIRNWARNDSALQARLDTADARRLAALAGLFTRFGYSALQAEVRSKTVLYTQIGYIYMQVLDAPDKRLAMIADYVQVFTGVAPSISEIEAFVARHS</sequence>
<evidence type="ECO:0000256" key="1">
    <source>
        <dbReference type="ARBA" id="ARBA00023125"/>
    </source>
</evidence>
<evidence type="ECO:0000259" key="3">
    <source>
        <dbReference type="PROSITE" id="PS50977"/>
    </source>
</evidence>
<comment type="caution">
    <text evidence="4">The sequence shown here is derived from an EMBL/GenBank/DDBJ whole genome shotgun (WGS) entry which is preliminary data.</text>
</comment>
<dbReference type="AlphaFoldDB" id="A0A6N7EVW2"/>
<keyword evidence="1 2" id="KW-0238">DNA-binding</keyword>
<dbReference type="SUPFAM" id="SSF46689">
    <property type="entry name" value="Homeodomain-like"/>
    <property type="match status" value="1"/>
</dbReference>
<dbReference type="PRINTS" id="PR00455">
    <property type="entry name" value="HTHTETR"/>
</dbReference>
<dbReference type="InParanoid" id="A0A6N7EVW2"/>
<dbReference type="GO" id="GO:0003700">
    <property type="term" value="F:DNA-binding transcription factor activity"/>
    <property type="evidence" value="ECO:0007669"/>
    <property type="project" value="TreeGrafter"/>
</dbReference>
<gene>
    <name evidence="4" type="ORF">GCU85_04715</name>
</gene>
<dbReference type="InterPro" id="IPR001647">
    <property type="entry name" value="HTH_TetR"/>
</dbReference>
<evidence type="ECO:0000313" key="5">
    <source>
        <dbReference type="Proteomes" id="UP000471298"/>
    </source>
</evidence>
<dbReference type="Proteomes" id="UP000471298">
    <property type="component" value="Unassembled WGS sequence"/>
</dbReference>
<evidence type="ECO:0000313" key="4">
    <source>
        <dbReference type="EMBL" id="MPV86033.1"/>
    </source>
</evidence>
<feature type="DNA-binding region" description="H-T-H motif" evidence="2">
    <location>
        <begin position="42"/>
        <end position="61"/>
    </location>
</feature>
<evidence type="ECO:0000256" key="2">
    <source>
        <dbReference type="PROSITE-ProRule" id="PRU00335"/>
    </source>
</evidence>
<feature type="domain" description="HTH tetR-type" evidence="3">
    <location>
        <begin position="19"/>
        <end position="79"/>
    </location>
</feature>
<dbReference type="RefSeq" id="WP_152809883.1">
    <property type="nucleotide sequence ID" value="NZ_WHNW01000004.1"/>
</dbReference>
<dbReference type="Gene3D" id="1.10.357.10">
    <property type="entry name" value="Tetracycline Repressor, domain 2"/>
    <property type="match status" value="1"/>
</dbReference>